<gene>
    <name evidence="4" type="ORF">URODEC1_LOCUS32529</name>
</gene>
<keyword evidence="5" id="KW-1185">Reference proteome</keyword>
<protein>
    <recommendedName>
        <fullName evidence="3">Transposase (putative) gypsy type domain-containing protein</fullName>
    </recommendedName>
</protein>
<evidence type="ECO:0000256" key="1">
    <source>
        <dbReference type="SAM" id="Coils"/>
    </source>
</evidence>
<evidence type="ECO:0000259" key="3">
    <source>
        <dbReference type="Pfam" id="PF04195"/>
    </source>
</evidence>
<dbReference type="AlphaFoldDB" id="A0ABC8YE71"/>
<sequence length="360" mass="39685">MDVDTPPPEHDPAATSDAGGGAGITCWAEEVEQINSTHDSEEILRSLCRSYGIREEQYRPFCAKNGWGPCKAIPNAVCVYEGTLEAGVRFPLRDFYSEYLRHCAIAPSQLAPNSWRFLLYALGGTLQGWYYVVSFSRNRRLFKSNGNLPANDREWKKKFFFLESLSPGLPWRCPEKWGTPGPDYFARRELTDAAKAAVTRLESEKKEGISLMELLDKPQDSLPIVPSPLQTPVEAEASAGAAALTHPPKRKYKALSAITPPEQLDMDAESSPPPPDFIASESPPRAHGGEHSASQMLAGALTAIQRTEKELCNAKHELREEKAKHAEELRAAKADVAWIKSELGAAKADHMAAVLEMIIS</sequence>
<feature type="coiled-coil region" evidence="1">
    <location>
        <begin position="308"/>
        <end position="335"/>
    </location>
</feature>
<name>A0ABC8YE71_9POAL</name>
<dbReference type="InterPro" id="IPR007321">
    <property type="entry name" value="Transposase_28"/>
</dbReference>
<feature type="region of interest" description="Disordered" evidence="2">
    <location>
        <begin position="263"/>
        <end position="291"/>
    </location>
</feature>
<evidence type="ECO:0000313" key="4">
    <source>
        <dbReference type="EMBL" id="CAL4940467.1"/>
    </source>
</evidence>
<dbReference type="EMBL" id="OZ075126">
    <property type="protein sequence ID" value="CAL4940467.1"/>
    <property type="molecule type" value="Genomic_DNA"/>
</dbReference>
<proteinExistence type="predicted"/>
<feature type="region of interest" description="Disordered" evidence="2">
    <location>
        <begin position="1"/>
        <end position="20"/>
    </location>
</feature>
<evidence type="ECO:0000256" key="2">
    <source>
        <dbReference type="SAM" id="MobiDB-lite"/>
    </source>
</evidence>
<organism evidence="4 5">
    <name type="scientific">Urochloa decumbens</name>
    <dbReference type="NCBI Taxonomy" id="240449"/>
    <lineage>
        <taxon>Eukaryota</taxon>
        <taxon>Viridiplantae</taxon>
        <taxon>Streptophyta</taxon>
        <taxon>Embryophyta</taxon>
        <taxon>Tracheophyta</taxon>
        <taxon>Spermatophyta</taxon>
        <taxon>Magnoliopsida</taxon>
        <taxon>Liliopsida</taxon>
        <taxon>Poales</taxon>
        <taxon>Poaceae</taxon>
        <taxon>PACMAD clade</taxon>
        <taxon>Panicoideae</taxon>
        <taxon>Panicodae</taxon>
        <taxon>Paniceae</taxon>
        <taxon>Melinidinae</taxon>
        <taxon>Urochloa</taxon>
    </lineage>
</organism>
<dbReference type="Pfam" id="PF04195">
    <property type="entry name" value="Transposase_28"/>
    <property type="match status" value="1"/>
</dbReference>
<reference evidence="4" key="1">
    <citation type="submission" date="2024-10" db="EMBL/GenBank/DDBJ databases">
        <authorList>
            <person name="Ryan C."/>
        </authorList>
    </citation>
    <scope>NUCLEOTIDE SEQUENCE [LARGE SCALE GENOMIC DNA]</scope>
</reference>
<evidence type="ECO:0000313" key="5">
    <source>
        <dbReference type="Proteomes" id="UP001497457"/>
    </source>
</evidence>
<keyword evidence="1" id="KW-0175">Coiled coil</keyword>
<feature type="domain" description="Transposase (putative) gypsy type" evidence="3">
    <location>
        <begin position="77"/>
        <end position="118"/>
    </location>
</feature>
<accession>A0ABC8YE71</accession>
<dbReference type="Proteomes" id="UP001497457">
    <property type="component" value="Chromosome 16b"/>
</dbReference>